<comment type="caution">
    <text evidence="3">The sequence shown here is derived from an EMBL/GenBank/DDBJ whole genome shotgun (WGS) entry which is preliminary data.</text>
</comment>
<organism evidence="3 4">
    <name type="scientific">Sphingobacterium zeae</name>
    <dbReference type="NCBI Taxonomy" id="1776859"/>
    <lineage>
        <taxon>Bacteria</taxon>
        <taxon>Pseudomonadati</taxon>
        <taxon>Bacteroidota</taxon>
        <taxon>Sphingobacteriia</taxon>
        <taxon>Sphingobacteriales</taxon>
        <taxon>Sphingobacteriaceae</taxon>
        <taxon>Sphingobacterium</taxon>
    </lineage>
</organism>
<protein>
    <recommendedName>
        <fullName evidence="2">DUF6250 domain-containing protein</fullName>
    </recommendedName>
</protein>
<name>A0ABU0U861_9SPHI</name>
<evidence type="ECO:0000259" key="2">
    <source>
        <dbReference type="Pfam" id="PF19763"/>
    </source>
</evidence>
<dbReference type="Pfam" id="PF19763">
    <property type="entry name" value="DUF6250"/>
    <property type="match status" value="1"/>
</dbReference>
<keyword evidence="4" id="KW-1185">Reference proteome</keyword>
<reference evidence="3 4" key="1">
    <citation type="submission" date="2023-07" db="EMBL/GenBank/DDBJ databases">
        <title>Functional and genomic diversity of the sorghum phyllosphere microbiome.</title>
        <authorList>
            <person name="Shade A."/>
        </authorList>
    </citation>
    <scope>NUCLEOTIDE SEQUENCE [LARGE SCALE GENOMIC DNA]</scope>
    <source>
        <strain evidence="3 4">SORGH_AS_0892</strain>
    </source>
</reference>
<proteinExistence type="predicted"/>
<feature type="domain" description="DUF6250" evidence="2">
    <location>
        <begin position="61"/>
        <end position="220"/>
    </location>
</feature>
<sequence length="227" mass="26519">MLKFFKRRYFTLSWLLLIHFISPAQEKSTWKVPLNEVNRWIIELEYPDKSHIEASNEGLVIDSYGGATLWLDTLLTGDYLIQYEREISLDKGENKRLSDLNQFWLAQEPHNEIKLKSRDGRLDSYNDLILFYVGIGGNNNSTTRFRRYDGSGERILLAEKNEKPFLLEAGRSDTISTFVRASKRQTEVWMNGKRLFVEEGIQNTKGYFGLRLTASRQVIKWLTLSKL</sequence>
<evidence type="ECO:0000256" key="1">
    <source>
        <dbReference type="SAM" id="SignalP"/>
    </source>
</evidence>
<evidence type="ECO:0000313" key="3">
    <source>
        <dbReference type="EMBL" id="MDQ1151146.1"/>
    </source>
</evidence>
<keyword evidence="1" id="KW-0732">Signal</keyword>
<dbReference type="RefSeq" id="WP_307186665.1">
    <property type="nucleotide sequence ID" value="NZ_JAUTBA010000001.1"/>
</dbReference>
<dbReference type="Gene3D" id="2.60.120.200">
    <property type="match status" value="1"/>
</dbReference>
<evidence type="ECO:0000313" key="4">
    <source>
        <dbReference type="Proteomes" id="UP001244640"/>
    </source>
</evidence>
<dbReference type="InterPro" id="IPR046217">
    <property type="entry name" value="DUF6250"/>
</dbReference>
<gene>
    <name evidence="3" type="ORF">QE382_003130</name>
</gene>
<dbReference type="Proteomes" id="UP001244640">
    <property type="component" value="Unassembled WGS sequence"/>
</dbReference>
<feature type="chain" id="PRO_5046943030" description="DUF6250 domain-containing protein" evidence="1">
    <location>
        <begin position="25"/>
        <end position="227"/>
    </location>
</feature>
<accession>A0ABU0U861</accession>
<dbReference type="EMBL" id="JAUTBA010000001">
    <property type="protein sequence ID" value="MDQ1151146.1"/>
    <property type="molecule type" value="Genomic_DNA"/>
</dbReference>
<feature type="signal peptide" evidence="1">
    <location>
        <begin position="1"/>
        <end position="24"/>
    </location>
</feature>